<organism evidence="2 3">
    <name type="scientific">Parapedobacter composti</name>
    <dbReference type="NCBI Taxonomy" id="623281"/>
    <lineage>
        <taxon>Bacteria</taxon>
        <taxon>Pseudomonadati</taxon>
        <taxon>Bacteroidota</taxon>
        <taxon>Sphingobacteriia</taxon>
        <taxon>Sphingobacteriales</taxon>
        <taxon>Sphingobacteriaceae</taxon>
        <taxon>Parapedobacter</taxon>
    </lineage>
</organism>
<gene>
    <name evidence="2" type="ORF">SAMN05421747_10629</name>
</gene>
<evidence type="ECO:0000256" key="1">
    <source>
        <dbReference type="SAM" id="MobiDB-lite"/>
    </source>
</evidence>
<feature type="region of interest" description="Disordered" evidence="1">
    <location>
        <begin position="188"/>
        <end position="208"/>
    </location>
</feature>
<sequence length="208" mass="23091">MRDICSTRNEHSQVDLMRLFAVFIFQLAMTWPCLRAAADYGAADTLHQTRSGKMVAPVIDIMPQLRVFHDLKAIEREISELKALGFQRVYFVLCNPGYPSFASPRLSVMPLYPDLRNDMLRSILCLGDPNWVYAKEAKRQGLEAWAIIKPYESGTGNTIPHNRHAALSLAHVPTVGGQHIGFDELLSANPQPAGEKETPFGEGGGMPV</sequence>
<accession>A0A1I1H736</accession>
<dbReference type="EMBL" id="FOLL01000006">
    <property type="protein sequence ID" value="SFC19525.1"/>
    <property type="molecule type" value="Genomic_DNA"/>
</dbReference>
<reference evidence="2 3" key="1">
    <citation type="submission" date="2016-10" db="EMBL/GenBank/DDBJ databases">
        <authorList>
            <person name="de Groot N.N."/>
        </authorList>
    </citation>
    <scope>NUCLEOTIDE SEQUENCE [LARGE SCALE GENOMIC DNA]</scope>
    <source>
        <strain evidence="2 3">DSM 22900</strain>
    </source>
</reference>
<proteinExistence type="predicted"/>
<evidence type="ECO:0000313" key="2">
    <source>
        <dbReference type="EMBL" id="SFC19525.1"/>
    </source>
</evidence>
<keyword evidence="3" id="KW-1185">Reference proteome</keyword>
<dbReference type="STRING" id="623281.SAMN05421747_10629"/>
<name>A0A1I1H736_9SPHI</name>
<evidence type="ECO:0000313" key="3">
    <source>
        <dbReference type="Proteomes" id="UP000199577"/>
    </source>
</evidence>
<dbReference type="AlphaFoldDB" id="A0A1I1H736"/>
<dbReference type="Proteomes" id="UP000199577">
    <property type="component" value="Unassembled WGS sequence"/>
</dbReference>
<protein>
    <submittedName>
        <fullName evidence="2">Uncharacterized protein</fullName>
    </submittedName>
</protein>